<protein>
    <submittedName>
        <fullName evidence="2">Uncharacterized protein</fullName>
    </submittedName>
</protein>
<evidence type="ECO:0000313" key="3">
    <source>
        <dbReference type="Proteomes" id="UP000281406"/>
    </source>
</evidence>
<comment type="caution">
    <text evidence="2">The sequence shown here is derived from an EMBL/GenBank/DDBJ whole genome shotgun (WGS) entry which is preliminary data.</text>
</comment>
<dbReference type="EMBL" id="RJVU01028973">
    <property type="protein sequence ID" value="ROL48768.1"/>
    <property type="molecule type" value="Genomic_DNA"/>
</dbReference>
<name>A0A3N0YSS8_ANAGA</name>
<gene>
    <name evidence="2" type="ORF">DPX16_7704</name>
</gene>
<dbReference type="OrthoDB" id="10625327at2759"/>
<feature type="compositionally biased region" description="Polar residues" evidence="1">
    <location>
        <begin position="33"/>
        <end position="46"/>
    </location>
</feature>
<keyword evidence="3" id="KW-1185">Reference proteome</keyword>
<feature type="region of interest" description="Disordered" evidence="1">
    <location>
        <begin position="29"/>
        <end position="56"/>
    </location>
</feature>
<evidence type="ECO:0000256" key="1">
    <source>
        <dbReference type="SAM" id="MobiDB-lite"/>
    </source>
</evidence>
<organism evidence="2 3">
    <name type="scientific">Anabarilius grahami</name>
    <name type="common">Kanglang fish</name>
    <name type="synonym">Barilius grahami</name>
    <dbReference type="NCBI Taxonomy" id="495550"/>
    <lineage>
        <taxon>Eukaryota</taxon>
        <taxon>Metazoa</taxon>
        <taxon>Chordata</taxon>
        <taxon>Craniata</taxon>
        <taxon>Vertebrata</taxon>
        <taxon>Euteleostomi</taxon>
        <taxon>Actinopterygii</taxon>
        <taxon>Neopterygii</taxon>
        <taxon>Teleostei</taxon>
        <taxon>Ostariophysi</taxon>
        <taxon>Cypriniformes</taxon>
        <taxon>Xenocyprididae</taxon>
        <taxon>Xenocypridinae</taxon>
        <taxon>Xenocypridinae incertae sedis</taxon>
        <taxon>Anabarilius</taxon>
    </lineage>
</organism>
<dbReference type="AlphaFoldDB" id="A0A3N0YSS8"/>
<proteinExistence type="predicted"/>
<reference evidence="2 3" key="1">
    <citation type="submission" date="2018-10" db="EMBL/GenBank/DDBJ databases">
        <title>Genome assembly for a Yunnan-Guizhou Plateau 3E fish, Anabarilius grahami (Regan), and its evolutionary and genetic applications.</title>
        <authorList>
            <person name="Jiang W."/>
        </authorList>
    </citation>
    <scope>NUCLEOTIDE SEQUENCE [LARGE SCALE GENOMIC DNA]</scope>
    <source>
        <strain evidence="2">AG-KIZ</strain>
        <tissue evidence="2">Muscle</tissue>
    </source>
</reference>
<sequence>MEGPRGSFAQHVERVLALCGSLFTVFNEEEDTTSPTLDPEPSQTSAMPIIDKEPDPTADCEPITKTMPGDMTEAIFVLELEPHRESDL</sequence>
<dbReference type="Proteomes" id="UP000281406">
    <property type="component" value="Unassembled WGS sequence"/>
</dbReference>
<accession>A0A3N0YSS8</accession>
<evidence type="ECO:0000313" key="2">
    <source>
        <dbReference type="EMBL" id="ROL48768.1"/>
    </source>
</evidence>